<organism evidence="2">
    <name type="scientific">Hyperionvirus sp</name>
    <dbReference type="NCBI Taxonomy" id="2487770"/>
    <lineage>
        <taxon>Viruses</taxon>
        <taxon>Varidnaviria</taxon>
        <taxon>Bamfordvirae</taxon>
        <taxon>Nucleocytoviricota</taxon>
        <taxon>Megaviricetes</taxon>
        <taxon>Imitervirales</taxon>
        <taxon>Mimiviridae</taxon>
        <taxon>Klosneuvirinae</taxon>
    </lineage>
</organism>
<reference evidence="2" key="1">
    <citation type="submission" date="2018-10" db="EMBL/GenBank/DDBJ databases">
        <title>Hidden diversity of soil giant viruses.</title>
        <authorList>
            <person name="Schulz F."/>
            <person name="Alteio L."/>
            <person name="Goudeau D."/>
            <person name="Ryan E.M."/>
            <person name="Malmstrom R.R."/>
            <person name="Blanchard J."/>
            <person name="Woyke T."/>
        </authorList>
    </citation>
    <scope>NUCLEOTIDE SEQUENCE</scope>
    <source>
        <strain evidence="2">HYV1</strain>
    </source>
</reference>
<protein>
    <submittedName>
        <fullName evidence="2">Putative family 25 glycosyltransferase</fullName>
    </submittedName>
</protein>
<dbReference type="InterPro" id="IPR002654">
    <property type="entry name" value="Glyco_trans_25"/>
</dbReference>
<feature type="domain" description="Glycosyl transferase family 25" evidence="1">
    <location>
        <begin position="494"/>
        <end position="675"/>
    </location>
</feature>
<evidence type="ECO:0000313" key="2">
    <source>
        <dbReference type="EMBL" id="AYV84287.1"/>
    </source>
</evidence>
<dbReference type="GO" id="GO:0016740">
    <property type="term" value="F:transferase activity"/>
    <property type="evidence" value="ECO:0007669"/>
    <property type="project" value="UniProtKB-KW"/>
</dbReference>
<accession>A0A3G5AAN9</accession>
<keyword evidence="2" id="KW-0808">Transferase</keyword>
<gene>
    <name evidence="2" type="ORF">Hyperionvirus21_21</name>
</gene>
<dbReference type="Pfam" id="PF01755">
    <property type="entry name" value="Glyco_transf_25"/>
    <property type="match status" value="2"/>
</dbReference>
<dbReference type="EMBL" id="MK072403">
    <property type="protein sequence ID" value="AYV84287.1"/>
    <property type="molecule type" value="Genomic_DNA"/>
</dbReference>
<feature type="domain" description="Glycosyl transferase family 25" evidence="1">
    <location>
        <begin position="138"/>
        <end position="317"/>
    </location>
</feature>
<proteinExistence type="predicted"/>
<evidence type="ECO:0000259" key="1">
    <source>
        <dbReference type="Pfam" id="PF01755"/>
    </source>
</evidence>
<sequence length="837" mass="97863">MSEFNISTIPKESICNGTISELSIKISSNTYNSIYYENLYRGIYKNIKVIPFNKSDNNAYNIIIDNPHKDDIIDAMEISRDKSIMLKTKLENKDTAWNDPLKFLKYKNIFNCTDVIEIFNTILLERKNHIELINSQLHIYCINMLRNSGRWDRSQQEFKRNGLNVIRFEGIDGSVLSDTSKNVLIQNHSNFLNGSIGLLASSVELWKTISTQTDNKWTLIVEDDVKFHPDFLELFANNWNSVPPDAEIILFGFVHSYLEDPYDEIALSNISIPINSHIIKLCKSIPGHYAYAIKNTTASKLITYSKENPNTFSVDHFNIYAFNRPPGTDHSMIKNFYIDRSSKEENDSYLFGWVSLRAEKSTIGHYQQKMLLQGRKQRETQQYSQSYDSYVLSLKKYTTENEQLYYFDIWDELSSVAFYVNKKEDAHFAFNKLIEFAEQNIPSTIQGIKQHSERILNNIKFYDCPEIYDKFRTLCDRLRPSVSTIDMINSKFDIHCINLARSKDRWQQCETEFKKFGLNVKRFEAIDGSKIYINDLISNNIVTKALDHTARAQKGALGIIATSVELWKQISLGTNDKWSLILEDDIKFHPDFLELFNNYWESVPPDADIVLFGFQYPWACDPYDQNILSNISKPINKYISKLHTTVNGNHAYAINKNSSKKLLEHYIPVSQAIDKFPPDKFNIYIFLRPPMDKKMIDDFYIDNEMWEGNYPVSNYGLISTRSEKSTIGHLKHNYLYFIQNERNDKNYQKAYQYLMEMKKNLSIYDAYTINFTIWFELLIAAFYVNKAEGLKAFEELVKRHRTEETSEGLIKNKTTIINYIKCYELDDMELLLYPTNH</sequence>
<name>A0A3G5AAN9_9VIRU</name>